<evidence type="ECO:0000313" key="1">
    <source>
        <dbReference type="EMBL" id="KAG0268149.1"/>
    </source>
</evidence>
<sequence>MAWIVCSRSVFRLSRPADLDKAIIQATVLYDILHQNEPTTNHTTSLKPEHMDID</sequence>
<accession>A0ABQ7JGI8</accession>
<name>A0ABQ7JGI8_9FUNG</name>
<keyword evidence="2" id="KW-1185">Reference proteome</keyword>
<evidence type="ECO:0000313" key="2">
    <source>
        <dbReference type="Proteomes" id="UP001194696"/>
    </source>
</evidence>
<protein>
    <submittedName>
        <fullName evidence="1">Uncharacterized protein</fullName>
    </submittedName>
</protein>
<dbReference type="Proteomes" id="UP001194696">
    <property type="component" value="Unassembled WGS sequence"/>
</dbReference>
<comment type="caution">
    <text evidence="1">The sequence shown here is derived from an EMBL/GenBank/DDBJ whole genome shotgun (WGS) entry which is preliminary data.</text>
</comment>
<feature type="non-terminal residue" evidence="1">
    <location>
        <position position="54"/>
    </location>
</feature>
<organism evidence="1 2">
    <name type="scientific">Linnemannia gamsii</name>
    <dbReference type="NCBI Taxonomy" id="64522"/>
    <lineage>
        <taxon>Eukaryota</taxon>
        <taxon>Fungi</taxon>
        <taxon>Fungi incertae sedis</taxon>
        <taxon>Mucoromycota</taxon>
        <taxon>Mortierellomycotina</taxon>
        <taxon>Mortierellomycetes</taxon>
        <taxon>Mortierellales</taxon>
        <taxon>Mortierellaceae</taxon>
        <taxon>Linnemannia</taxon>
    </lineage>
</organism>
<proteinExistence type="predicted"/>
<gene>
    <name evidence="1" type="ORF">BGZ96_006789</name>
</gene>
<dbReference type="EMBL" id="JAAAIM010003312">
    <property type="protein sequence ID" value="KAG0268149.1"/>
    <property type="molecule type" value="Genomic_DNA"/>
</dbReference>
<reference evidence="1 2" key="1">
    <citation type="journal article" date="2020" name="Fungal Divers.">
        <title>Resolving the Mortierellaceae phylogeny through synthesis of multi-gene phylogenetics and phylogenomics.</title>
        <authorList>
            <person name="Vandepol N."/>
            <person name="Liber J."/>
            <person name="Desiro A."/>
            <person name="Na H."/>
            <person name="Kennedy M."/>
            <person name="Barry K."/>
            <person name="Grigoriev I.V."/>
            <person name="Miller A.N."/>
            <person name="O'Donnell K."/>
            <person name="Stajich J.E."/>
            <person name="Bonito G."/>
        </authorList>
    </citation>
    <scope>NUCLEOTIDE SEQUENCE [LARGE SCALE GENOMIC DNA]</scope>
    <source>
        <strain evidence="1 2">AD045</strain>
    </source>
</reference>